<evidence type="ECO:0000256" key="1">
    <source>
        <dbReference type="SAM" id="MobiDB-lite"/>
    </source>
</evidence>
<feature type="compositionally biased region" description="Basic residues" evidence="1">
    <location>
        <begin position="174"/>
        <end position="184"/>
    </location>
</feature>
<proteinExistence type="predicted"/>
<dbReference type="Gene3D" id="2.70.98.10">
    <property type="match status" value="1"/>
</dbReference>
<organism evidence="2 3">
    <name type="scientific">Pseudolysinimonas kribbensis</name>
    <dbReference type="NCBI Taxonomy" id="433641"/>
    <lineage>
        <taxon>Bacteria</taxon>
        <taxon>Bacillati</taxon>
        <taxon>Actinomycetota</taxon>
        <taxon>Actinomycetes</taxon>
        <taxon>Micrococcales</taxon>
        <taxon>Microbacteriaceae</taxon>
        <taxon>Pseudolysinimonas</taxon>
    </lineage>
</organism>
<feature type="region of interest" description="Disordered" evidence="1">
    <location>
        <begin position="147"/>
        <end position="184"/>
    </location>
</feature>
<comment type="caution">
    <text evidence="2">The sequence shown here is derived from an EMBL/GenBank/DDBJ whole genome shotgun (WGS) entry which is preliminary data.</text>
</comment>
<gene>
    <name evidence="2" type="ORF">GCM10025881_26300</name>
</gene>
<dbReference type="EMBL" id="BSVB01000001">
    <property type="protein sequence ID" value="GMA95806.1"/>
    <property type="molecule type" value="Genomic_DNA"/>
</dbReference>
<dbReference type="Proteomes" id="UP001157034">
    <property type="component" value="Unassembled WGS sequence"/>
</dbReference>
<protein>
    <recommendedName>
        <fullName evidence="4">Aldose 1-epimerase</fullName>
    </recommendedName>
</protein>
<keyword evidence="3" id="KW-1185">Reference proteome</keyword>
<feature type="compositionally biased region" description="Low complexity" evidence="1">
    <location>
        <begin position="157"/>
        <end position="173"/>
    </location>
</feature>
<dbReference type="RefSeq" id="WP_284254513.1">
    <property type="nucleotide sequence ID" value="NZ_BSVB01000001.1"/>
</dbReference>
<name>A0ABQ6K7U0_9MICO</name>
<dbReference type="SUPFAM" id="SSF74650">
    <property type="entry name" value="Galactose mutarotase-like"/>
    <property type="match status" value="1"/>
</dbReference>
<sequence>MTAPAIPRIALEHGAARAQVSPLGAALCSLTVDGRELTEPVPATAIAPQGNGLVLAPWPNRVRDGRWTHDGVVQQLAITEPAYGNASHGLLRNTAYRVVERTASTLELGALIVPQPGWPFTLETRVTYRLDDDGVTVTHRAVNGSDASAPWAVGAHPTSAAARTRSNSSSSRWPPRRGSTRTNG</sequence>
<dbReference type="InterPro" id="IPR011013">
    <property type="entry name" value="Gal_mutarotase_sf_dom"/>
</dbReference>
<evidence type="ECO:0000313" key="3">
    <source>
        <dbReference type="Proteomes" id="UP001157034"/>
    </source>
</evidence>
<dbReference type="InterPro" id="IPR008183">
    <property type="entry name" value="Aldose_1/G6P_1-epimerase"/>
</dbReference>
<evidence type="ECO:0008006" key="4">
    <source>
        <dbReference type="Google" id="ProtNLM"/>
    </source>
</evidence>
<dbReference type="Pfam" id="PF01263">
    <property type="entry name" value="Aldose_epim"/>
    <property type="match status" value="1"/>
</dbReference>
<reference evidence="3" key="1">
    <citation type="journal article" date="2019" name="Int. J. Syst. Evol. Microbiol.">
        <title>The Global Catalogue of Microorganisms (GCM) 10K type strain sequencing project: providing services to taxonomists for standard genome sequencing and annotation.</title>
        <authorList>
            <consortium name="The Broad Institute Genomics Platform"/>
            <consortium name="The Broad Institute Genome Sequencing Center for Infectious Disease"/>
            <person name="Wu L."/>
            <person name="Ma J."/>
        </authorList>
    </citation>
    <scope>NUCLEOTIDE SEQUENCE [LARGE SCALE GENOMIC DNA]</scope>
    <source>
        <strain evidence="3">NBRC 108894</strain>
    </source>
</reference>
<accession>A0ABQ6K7U0</accession>
<evidence type="ECO:0000313" key="2">
    <source>
        <dbReference type="EMBL" id="GMA95806.1"/>
    </source>
</evidence>
<dbReference type="InterPro" id="IPR014718">
    <property type="entry name" value="GH-type_carb-bd"/>
</dbReference>